<evidence type="ECO:0000256" key="3">
    <source>
        <dbReference type="ARBA" id="ARBA00022679"/>
    </source>
</evidence>
<keyword evidence="3" id="KW-0808">Transferase</keyword>
<feature type="binding site" evidence="7">
    <location>
        <position position="41"/>
    </location>
    <ligand>
        <name>ATP</name>
        <dbReference type="ChEBI" id="CHEBI:30616"/>
    </ligand>
</feature>
<dbReference type="Pfam" id="PF00069">
    <property type="entry name" value="Pkinase"/>
    <property type="match status" value="1"/>
</dbReference>
<dbReference type="CDD" id="cd14014">
    <property type="entry name" value="STKc_PknB_like"/>
    <property type="match status" value="1"/>
</dbReference>
<dbReference type="Gene3D" id="1.10.510.10">
    <property type="entry name" value="Transferase(Phosphotransferase) domain 1"/>
    <property type="match status" value="1"/>
</dbReference>
<dbReference type="PANTHER" id="PTHR43289:SF6">
    <property type="entry name" value="SERINE_THREONINE-PROTEIN KINASE NEKL-3"/>
    <property type="match status" value="1"/>
</dbReference>
<keyword evidence="9" id="KW-0812">Transmembrane</keyword>
<dbReference type="SUPFAM" id="SSF56112">
    <property type="entry name" value="Protein kinase-like (PK-like)"/>
    <property type="match status" value="1"/>
</dbReference>
<name>A0A1G8LZU8_9MICC</name>
<dbReference type="OrthoDB" id="3778994at2"/>
<evidence type="ECO:0000256" key="2">
    <source>
        <dbReference type="ARBA" id="ARBA00022527"/>
    </source>
</evidence>
<dbReference type="GO" id="GO:0005524">
    <property type="term" value="F:ATP binding"/>
    <property type="evidence" value="ECO:0007669"/>
    <property type="project" value="UniProtKB-UniRule"/>
</dbReference>
<feature type="domain" description="Protein kinase" evidence="10">
    <location>
        <begin position="12"/>
        <end position="269"/>
    </location>
</feature>
<evidence type="ECO:0000256" key="8">
    <source>
        <dbReference type="SAM" id="MobiDB-lite"/>
    </source>
</evidence>
<feature type="region of interest" description="Disordered" evidence="8">
    <location>
        <begin position="366"/>
        <end position="398"/>
    </location>
</feature>
<keyword evidence="4 7" id="KW-0547">Nucleotide-binding</keyword>
<dbReference type="PROSITE" id="PS00107">
    <property type="entry name" value="PROTEIN_KINASE_ATP"/>
    <property type="match status" value="1"/>
</dbReference>
<keyword evidence="5 11" id="KW-0418">Kinase</keyword>
<keyword evidence="2" id="KW-0723">Serine/threonine-protein kinase</keyword>
<evidence type="ECO:0000256" key="4">
    <source>
        <dbReference type="ARBA" id="ARBA00022741"/>
    </source>
</evidence>
<gene>
    <name evidence="11" type="ORF">SAMN05216555_103227</name>
</gene>
<evidence type="ECO:0000313" key="11">
    <source>
        <dbReference type="EMBL" id="SDI61262.1"/>
    </source>
</evidence>
<dbReference type="InterPro" id="IPR011009">
    <property type="entry name" value="Kinase-like_dom_sf"/>
</dbReference>
<dbReference type="PROSITE" id="PS50011">
    <property type="entry name" value="PROTEIN_KINASE_DOM"/>
    <property type="match status" value="1"/>
</dbReference>
<protein>
    <recommendedName>
        <fullName evidence="1">non-specific serine/threonine protein kinase</fullName>
        <ecNumber evidence="1">2.7.11.1</ecNumber>
    </recommendedName>
</protein>
<accession>A0A1G8LZU8</accession>
<keyword evidence="6 7" id="KW-0067">ATP-binding</keyword>
<evidence type="ECO:0000256" key="7">
    <source>
        <dbReference type="PROSITE-ProRule" id="PRU10141"/>
    </source>
</evidence>
<dbReference type="STRING" id="1045773.SAMN05216555_103227"/>
<evidence type="ECO:0000256" key="6">
    <source>
        <dbReference type="ARBA" id="ARBA00022840"/>
    </source>
</evidence>
<evidence type="ECO:0000313" key="12">
    <source>
        <dbReference type="Proteomes" id="UP000182130"/>
    </source>
</evidence>
<reference evidence="12" key="1">
    <citation type="submission" date="2016-10" db="EMBL/GenBank/DDBJ databases">
        <authorList>
            <person name="Varghese N."/>
            <person name="Submissions S."/>
        </authorList>
    </citation>
    <scope>NUCLEOTIDE SEQUENCE [LARGE SCALE GENOMIC DNA]</scope>
    <source>
        <strain evidence="12">CGMCC 1.10783</strain>
    </source>
</reference>
<evidence type="ECO:0000256" key="9">
    <source>
        <dbReference type="SAM" id="Phobius"/>
    </source>
</evidence>
<proteinExistence type="predicted"/>
<evidence type="ECO:0000256" key="1">
    <source>
        <dbReference type="ARBA" id="ARBA00012513"/>
    </source>
</evidence>
<feature type="transmembrane region" description="Helical" evidence="9">
    <location>
        <begin position="338"/>
        <end position="357"/>
    </location>
</feature>
<sequence>MENSNAPLIPGYEAVRELGRGVSASVWLAAGKDHGRQVAVKCFTGGTGGGAGALSNAGRDAEAMSDLEREVRILSRLQHEHLLRLHGVVRLGGAFDGLPGLVMDYAAGGSLGRLVGARKRLGVGETVTVITPLARTLAFLHQEGVVHSDVSPGNVLFTAHGKPLLADLGIARMLGDAGRAPLAGTPGFSDPANAGAPGVLRPERDCFSLAALAWYCLTGMPPERSSRRPPLTLLVPEVPAALATAIEAGLQEDAAARPTALAFGAAVYRSAAAVPVDLADAVDSSVVPELLTRRHPVPGKAAAHRARSRLRLGVRGSGAGSAPAGSRTRSRNGFRRKVLAVAGGGLAVALLVAGGIWGSAALREPAAGTQGGRTPAPADAPVSSEPVPAPSARGPRDGLSEVVQAQLRSGQPEVAIKGLSAVRDTALRTGELELLADVNAEGSPAAAADAKIRDQMEKTGVVLAGFTTTLKDIRVSRPAGDGAAEVTAVVETSRFEERDASGKLVRSRAAGAPQQLRLVLSKVDGGWRIADILAGST</sequence>
<keyword evidence="9" id="KW-1133">Transmembrane helix</keyword>
<dbReference type="EC" id="2.7.11.1" evidence="1"/>
<dbReference type="AlphaFoldDB" id="A0A1G8LZU8"/>
<organism evidence="11 12">
    <name type="scientific">Arthrobacter cupressi</name>
    <dbReference type="NCBI Taxonomy" id="1045773"/>
    <lineage>
        <taxon>Bacteria</taxon>
        <taxon>Bacillati</taxon>
        <taxon>Actinomycetota</taxon>
        <taxon>Actinomycetes</taxon>
        <taxon>Micrococcales</taxon>
        <taxon>Micrococcaceae</taxon>
        <taxon>Arthrobacter</taxon>
    </lineage>
</organism>
<dbReference type="PANTHER" id="PTHR43289">
    <property type="entry name" value="MITOGEN-ACTIVATED PROTEIN KINASE KINASE KINASE 20-RELATED"/>
    <property type="match status" value="1"/>
</dbReference>
<dbReference type="InterPro" id="IPR017441">
    <property type="entry name" value="Protein_kinase_ATP_BS"/>
</dbReference>
<feature type="region of interest" description="Disordered" evidence="8">
    <location>
        <begin position="298"/>
        <end position="330"/>
    </location>
</feature>
<dbReference type="PROSITE" id="PS00109">
    <property type="entry name" value="PROTEIN_KINASE_TYR"/>
    <property type="match status" value="1"/>
</dbReference>
<dbReference type="GO" id="GO:0004674">
    <property type="term" value="F:protein serine/threonine kinase activity"/>
    <property type="evidence" value="ECO:0007669"/>
    <property type="project" value="UniProtKB-KW"/>
</dbReference>
<dbReference type="InterPro" id="IPR000719">
    <property type="entry name" value="Prot_kinase_dom"/>
</dbReference>
<feature type="compositionally biased region" description="Low complexity" evidence="8">
    <location>
        <begin position="375"/>
        <end position="392"/>
    </location>
</feature>
<dbReference type="RefSeq" id="WP_074587522.1">
    <property type="nucleotide sequence ID" value="NZ_FNEI01000003.1"/>
</dbReference>
<evidence type="ECO:0000256" key="5">
    <source>
        <dbReference type="ARBA" id="ARBA00022777"/>
    </source>
</evidence>
<keyword evidence="9" id="KW-0472">Membrane</keyword>
<evidence type="ECO:0000259" key="10">
    <source>
        <dbReference type="PROSITE" id="PS50011"/>
    </source>
</evidence>
<keyword evidence="12" id="KW-1185">Reference proteome</keyword>
<dbReference type="Proteomes" id="UP000182130">
    <property type="component" value="Unassembled WGS sequence"/>
</dbReference>
<dbReference type="EMBL" id="FNEI01000003">
    <property type="protein sequence ID" value="SDI61262.1"/>
    <property type="molecule type" value="Genomic_DNA"/>
</dbReference>
<dbReference type="InterPro" id="IPR008266">
    <property type="entry name" value="Tyr_kinase_AS"/>
</dbReference>
<feature type="compositionally biased region" description="Basic residues" evidence="8">
    <location>
        <begin position="298"/>
        <end position="312"/>
    </location>
</feature>